<evidence type="ECO:0000313" key="7">
    <source>
        <dbReference type="EMBL" id="GLW65157.1"/>
    </source>
</evidence>
<dbReference type="InterPro" id="IPR012967">
    <property type="entry name" value="COMT_dimerisation"/>
</dbReference>
<feature type="domain" description="O-methyltransferase dimerisation" evidence="6">
    <location>
        <begin position="25"/>
        <end position="99"/>
    </location>
</feature>
<dbReference type="Pfam" id="PF08100">
    <property type="entry name" value="Dimerisation"/>
    <property type="match status" value="1"/>
</dbReference>
<dbReference type="Gene3D" id="3.40.50.150">
    <property type="entry name" value="Vaccinia Virus protein VP39"/>
    <property type="match status" value="1"/>
</dbReference>
<organism evidence="7 8">
    <name type="scientific">Actinomadura rubrobrunea</name>
    <dbReference type="NCBI Taxonomy" id="115335"/>
    <lineage>
        <taxon>Bacteria</taxon>
        <taxon>Bacillati</taxon>
        <taxon>Actinomycetota</taxon>
        <taxon>Actinomycetes</taxon>
        <taxon>Streptosporangiales</taxon>
        <taxon>Thermomonosporaceae</taxon>
        <taxon>Actinomadura</taxon>
    </lineage>
</organism>
<dbReference type="InterPro" id="IPR016461">
    <property type="entry name" value="COMT-like"/>
</dbReference>
<dbReference type="GO" id="GO:0046983">
    <property type="term" value="F:protein dimerization activity"/>
    <property type="evidence" value="ECO:0007669"/>
    <property type="project" value="InterPro"/>
</dbReference>
<dbReference type="PIRSF" id="PIRSF005739">
    <property type="entry name" value="O-mtase"/>
    <property type="match status" value="1"/>
</dbReference>
<comment type="caution">
    <text evidence="7">The sequence shown here is derived from an EMBL/GenBank/DDBJ whole genome shotgun (WGS) entry which is preliminary data.</text>
</comment>
<dbReference type="SUPFAM" id="SSF46785">
    <property type="entry name" value="Winged helix' DNA-binding domain"/>
    <property type="match status" value="1"/>
</dbReference>
<dbReference type="GO" id="GO:0008171">
    <property type="term" value="F:O-methyltransferase activity"/>
    <property type="evidence" value="ECO:0007669"/>
    <property type="project" value="InterPro"/>
</dbReference>
<name>A0A9W6PYQ7_9ACTN</name>
<dbReference type="CDD" id="cd02440">
    <property type="entry name" value="AdoMet_MTases"/>
    <property type="match status" value="1"/>
</dbReference>
<proteinExistence type="predicted"/>
<protein>
    <submittedName>
        <fullName evidence="7">Methyltransferase</fullName>
    </submittedName>
</protein>
<dbReference type="Gene3D" id="1.10.287.1350">
    <property type="match status" value="1"/>
</dbReference>
<evidence type="ECO:0000313" key="8">
    <source>
        <dbReference type="Proteomes" id="UP001165124"/>
    </source>
</evidence>
<keyword evidence="1 7" id="KW-0489">Methyltransferase</keyword>
<evidence type="ECO:0000259" key="5">
    <source>
        <dbReference type="Pfam" id="PF00891"/>
    </source>
</evidence>
<dbReference type="AlphaFoldDB" id="A0A9W6PYQ7"/>
<accession>A0A9W6PYQ7</accession>
<dbReference type="InterPro" id="IPR001077">
    <property type="entry name" value="COMT_C"/>
</dbReference>
<dbReference type="InterPro" id="IPR036390">
    <property type="entry name" value="WH_DNA-bd_sf"/>
</dbReference>
<dbReference type="Gene3D" id="1.10.10.10">
    <property type="entry name" value="Winged helix-like DNA-binding domain superfamily/Winged helix DNA-binding domain"/>
    <property type="match status" value="1"/>
</dbReference>
<reference evidence="7" key="1">
    <citation type="submission" date="2023-02" db="EMBL/GenBank/DDBJ databases">
        <title>Actinomadura rubrobrunea NBRC 14622.</title>
        <authorList>
            <person name="Ichikawa N."/>
            <person name="Sato H."/>
            <person name="Tonouchi N."/>
        </authorList>
    </citation>
    <scope>NUCLEOTIDE SEQUENCE</scope>
    <source>
        <strain evidence="7">NBRC 14622</strain>
    </source>
</reference>
<dbReference type="EMBL" id="BSRZ01000008">
    <property type="protein sequence ID" value="GLW65157.1"/>
    <property type="molecule type" value="Genomic_DNA"/>
</dbReference>
<keyword evidence="8" id="KW-1185">Reference proteome</keyword>
<evidence type="ECO:0000256" key="1">
    <source>
        <dbReference type="ARBA" id="ARBA00022603"/>
    </source>
</evidence>
<dbReference type="InterPro" id="IPR036388">
    <property type="entry name" value="WH-like_DNA-bd_sf"/>
</dbReference>
<dbReference type="InterPro" id="IPR029063">
    <property type="entry name" value="SAM-dependent_MTases_sf"/>
</dbReference>
<evidence type="ECO:0000256" key="4">
    <source>
        <dbReference type="PIRSR" id="PIRSR005739-1"/>
    </source>
</evidence>
<keyword evidence="3" id="KW-0949">S-adenosyl-L-methionine</keyword>
<evidence type="ECO:0000256" key="2">
    <source>
        <dbReference type="ARBA" id="ARBA00022679"/>
    </source>
</evidence>
<dbReference type="Proteomes" id="UP001165124">
    <property type="component" value="Unassembled WGS sequence"/>
</dbReference>
<dbReference type="PANTHER" id="PTHR43712">
    <property type="entry name" value="PUTATIVE (AFU_ORTHOLOGUE AFUA_4G14580)-RELATED"/>
    <property type="match status" value="1"/>
</dbReference>
<evidence type="ECO:0000259" key="6">
    <source>
        <dbReference type="Pfam" id="PF08100"/>
    </source>
</evidence>
<sequence length="371" mass="39035">MTAPDTSVRQAGDRQAPAPQILIRHMIFGRLLSQAVCAAAELGLPELLAGGRRTAAQLAAACGAEPQRLRRLLRALAAHGVFAAHPDGTFGPTPLSDALRADAHGSALPTALLAREAVGAAWDGLLGTVRGGRPAFDAVHGRPFFDSLADEPHLRELFDRSQAHDLELEIDQILAAIDLSGRRVLVDVGGGDGAMLVRLLSAAPSARGVLLDTAEAAERARPRIAAAGLDGRCSVVAGDFFASVPAGGDLYLLRQILHDWDDARCVELLRVCRAAMGPHARLMIIEREAGPSGPADSNTRFAALMDLYMMSVLDGAERSVQEFQALLDQAGFTVAAVHRLECAVIVIEAAPVETPGAAGAEAKTPFVRRGN</sequence>
<dbReference type="GO" id="GO:0032259">
    <property type="term" value="P:methylation"/>
    <property type="evidence" value="ECO:0007669"/>
    <property type="project" value="UniProtKB-KW"/>
</dbReference>
<dbReference type="RefSeq" id="WP_067906606.1">
    <property type="nucleotide sequence ID" value="NZ_BSRZ01000008.1"/>
</dbReference>
<feature type="active site" description="Proton acceptor" evidence="4">
    <location>
        <position position="258"/>
    </location>
</feature>
<gene>
    <name evidence="7" type="ORF">Arub01_34010</name>
</gene>
<dbReference type="PROSITE" id="PS51683">
    <property type="entry name" value="SAM_OMT_II"/>
    <property type="match status" value="1"/>
</dbReference>
<dbReference type="PANTHER" id="PTHR43712:SF2">
    <property type="entry name" value="O-METHYLTRANSFERASE CICE"/>
    <property type="match status" value="1"/>
</dbReference>
<dbReference type="Pfam" id="PF00891">
    <property type="entry name" value="Methyltransf_2"/>
    <property type="match status" value="1"/>
</dbReference>
<keyword evidence="2" id="KW-0808">Transferase</keyword>
<feature type="domain" description="O-methyltransferase C-terminal" evidence="5">
    <location>
        <begin position="122"/>
        <end position="332"/>
    </location>
</feature>
<dbReference type="SUPFAM" id="SSF53335">
    <property type="entry name" value="S-adenosyl-L-methionine-dependent methyltransferases"/>
    <property type="match status" value="1"/>
</dbReference>
<evidence type="ECO:0000256" key="3">
    <source>
        <dbReference type="ARBA" id="ARBA00022691"/>
    </source>
</evidence>